<dbReference type="EMBL" id="ODYU01001867">
    <property type="protein sequence ID" value="SOQ38663.1"/>
    <property type="molecule type" value="Genomic_DNA"/>
</dbReference>
<protein>
    <submittedName>
        <fullName evidence="1">SFRICE_009999</fullName>
    </submittedName>
</protein>
<reference evidence="1" key="1">
    <citation type="submission" date="2016-07" db="EMBL/GenBank/DDBJ databases">
        <authorList>
            <person name="Bretaudeau A."/>
        </authorList>
    </citation>
    <scope>NUCLEOTIDE SEQUENCE</scope>
    <source>
        <strain evidence="1">Rice</strain>
        <tissue evidence="1">Whole body</tissue>
    </source>
</reference>
<gene>
    <name evidence="1" type="ORF">SFRICE_009999</name>
</gene>
<evidence type="ECO:0000313" key="1">
    <source>
        <dbReference type="EMBL" id="SOQ38663.1"/>
    </source>
</evidence>
<organism evidence="1">
    <name type="scientific">Spodoptera frugiperda</name>
    <name type="common">Fall armyworm</name>
    <dbReference type="NCBI Taxonomy" id="7108"/>
    <lineage>
        <taxon>Eukaryota</taxon>
        <taxon>Metazoa</taxon>
        <taxon>Ecdysozoa</taxon>
        <taxon>Arthropoda</taxon>
        <taxon>Hexapoda</taxon>
        <taxon>Insecta</taxon>
        <taxon>Pterygota</taxon>
        <taxon>Neoptera</taxon>
        <taxon>Endopterygota</taxon>
        <taxon>Lepidoptera</taxon>
        <taxon>Glossata</taxon>
        <taxon>Ditrysia</taxon>
        <taxon>Noctuoidea</taxon>
        <taxon>Noctuidae</taxon>
        <taxon>Amphipyrinae</taxon>
        <taxon>Spodoptera</taxon>
    </lineage>
</organism>
<accession>A0A2H1VCU3</accession>
<dbReference type="AlphaFoldDB" id="A0A2H1VCU3"/>
<sequence>MPQVFRLSMGGGDCLPSGIKRPISLVELSQDYRSKGFGFDSQVGLTNILTVARSLVLYPVYGNRLTPYYMGLITQILKSGSTLYSGITCRNVHLRAYRFGNKRRGVAILLLTKNHPVPTPAFQAEAVTAQLMVSNCCRRWTPEIPKVLQVRCLLGVRNLRVVVRESRIGKIGKGAVSTESFFLRGENHPMPFLALNEARGSVRLLLTKHHPVPTPAFRTEPRCAMLRCYGCIWVTPIIFIGTHSLALVETDSAKLCFYIERGLLCMLHRILKLRITQLHSLGENHPMTAPSLGECQTLTD</sequence>
<proteinExistence type="predicted"/>
<name>A0A2H1VCU3_SPOFR</name>